<feature type="region of interest" description="Disordered" evidence="2">
    <location>
        <begin position="86"/>
        <end position="109"/>
    </location>
</feature>
<dbReference type="AlphaFoldDB" id="A0A2I3TU53"/>
<dbReference type="Pfam" id="PF05760">
    <property type="entry name" value="IER"/>
    <property type="match status" value="1"/>
</dbReference>
<dbReference type="STRING" id="9598.ENSPTRP00000092764"/>
<reference evidence="3 4" key="1">
    <citation type="journal article" date="2005" name="Nature">
        <title>Initial sequence of the chimpanzee genome and comparison with the human genome.</title>
        <authorList>
            <consortium name="Chimpanzee sequencing and analysis consortium"/>
        </authorList>
    </citation>
    <scope>NUCLEOTIDE SEQUENCE [LARGE SCALE GENOMIC DNA]</scope>
</reference>
<proteinExistence type="inferred from homology"/>
<dbReference type="Bgee" id="ENSPTRG00000044141">
    <property type="expression patterns" value="Expressed in lung and 20 other cell types or tissues"/>
</dbReference>
<organism evidence="3 4">
    <name type="scientific">Pan troglodytes</name>
    <name type="common">Chimpanzee</name>
    <dbReference type="NCBI Taxonomy" id="9598"/>
    <lineage>
        <taxon>Eukaryota</taxon>
        <taxon>Metazoa</taxon>
        <taxon>Chordata</taxon>
        <taxon>Craniata</taxon>
        <taxon>Vertebrata</taxon>
        <taxon>Euteleostomi</taxon>
        <taxon>Mammalia</taxon>
        <taxon>Eutheria</taxon>
        <taxon>Euarchontoglires</taxon>
        <taxon>Primates</taxon>
        <taxon>Haplorrhini</taxon>
        <taxon>Catarrhini</taxon>
        <taxon>Hominidae</taxon>
        <taxon>Pan</taxon>
    </lineage>
</organism>
<dbReference type="GeneID" id="107976796"/>
<dbReference type="CTD" id="389792"/>
<dbReference type="RefSeq" id="XP_016801877.2">
    <property type="nucleotide sequence ID" value="XM_016946388.3"/>
</dbReference>
<feature type="compositionally biased region" description="Pro residues" evidence="2">
    <location>
        <begin position="174"/>
        <end position="189"/>
    </location>
</feature>
<feature type="region of interest" description="Disordered" evidence="2">
    <location>
        <begin position="305"/>
        <end position="325"/>
    </location>
</feature>
<evidence type="ECO:0000256" key="1">
    <source>
        <dbReference type="ARBA" id="ARBA00006186"/>
    </source>
</evidence>
<dbReference type="FunCoup" id="A0A2I3TU53">
    <property type="interactions" value="43"/>
</dbReference>
<feature type="compositionally biased region" description="Low complexity" evidence="2">
    <location>
        <begin position="190"/>
        <end position="206"/>
    </location>
</feature>
<dbReference type="GeneTree" id="ENSGT00900000141021"/>
<protein>
    <submittedName>
        <fullName evidence="3">Immediate early response 5 like</fullName>
    </submittedName>
</protein>
<name>A0A2I3TU53_PANTR</name>
<evidence type="ECO:0000256" key="2">
    <source>
        <dbReference type="SAM" id="MobiDB-lite"/>
    </source>
</evidence>
<dbReference type="InParanoid" id="A0A2I3TU53"/>
<feature type="compositionally biased region" description="Acidic residues" evidence="2">
    <location>
        <begin position="306"/>
        <end position="317"/>
    </location>
</feature>
<dbReference type="OMA" id="QDCCCDA"/>
<evidence type="ECO:0000313" key="4">
    <source>
        <dbReference type="Proteomes" id="UP000002277"/>
    </source>
</evidence>
<keyword evidence="4" id="KW-1185">Reference proteome</keyword>
<feature type="region of interest" description="Disordered" evidence="2">
    <location>
        <begin position="157"/>
        <end position="229"/>
    </location>
</feature>
<dbReference type="PANTHER" id="PTHR15895">
    <property type="entry name" value="IMMEDIATE EARLY RESPONSE GENE"/>
    <property type="match status" value="1"/>
</dbReference>
<comment type="similarity">
    <text evidence="1">Belongs to the IER family.</text>
</comment>
<dbReference type="Proteomes" id="UP000002277">
    <property type="component" value="Chromosome 9"/>
</dbReference>
<sequence length="402" mass="41848">MECALDAQSLISISLRKIHSSRTQRGGIKLHKNLLVSYVLRNARQLYLSERYAELYRRQQQQQQQQPPHHQHQHLAYAAPGMPASAADFGPLQLGGGGDAEAREPAARHQLHQLHQLHLQQQLHQHQHPAPRGCAAAAAAGAPAGGAGALSELPGCAALQPPHGAPHRGQPLEPLQPGPAPLPLPPPAPAALCPRDPRAPAACSAPSAPPGAAPPAAAASPPASPAPASSPGFYRGAYPTPSDFGLHCSSQTTVLDLDTHVVTTVENGYLHQDCCASAHCPCCGQGAPGPGLASAAGCKRKYYPGQEEEEDDEEDAGELGAEPPGGAPFAPCKRARFEDFCPDSSPDASNISNLISIFGSGFSGLVSRQPDSSEQPPPLNGQLCAKQALASLGAWTRAIVAF</sequence>
<feature type="compositionally biased region" description="Low complexity" evidence="2">
    <location>
        <begin position="214"/>
        <end position="229"/>
    </location>
</feature>
<dbReference type="Ensembl" id="ENSPTRT00000108934.1">
    <property type="protein sequence ID" value="ENSPTRP00000092764.1"/>
    <property type="gene ID" value="ENSPTRG00000044141.1"/>
</dbReference>
<accession>A0A2I3TU53</accession>
<reference evidence="3" key="2">
    <citation type="submission" date="2025-08" db="UniProtKB">
        <authorList>
            <consortium name="Ensembl"/>
        </authorList>
    </citation>
    <scope>IDENTIFICATION</scope>
</reference>
<accession>A0A2J8NAY2</accession>
<dbReference type="InterPro" id="IPR008653">
    <property type="entry name" value="IER"/>
</dbReference>
<dbReference type="KEGG" id="ptr:107976796"/>
<gene>
    <name evidence="3" type="primary">IER5L</name>
</gene>
<dbReference type="EMBL" id="AC188682">
    <property type="status" value="NOT_ANNOTATED_CDS"/>
    <property type="molecule type" value="Genomic_DNA"/>
</dbReference>
<evidence type="ECO:0000313" key="3">
    <source>
        <dbReference type="Ensembl" id="ENSPTRP00000092764.1"/>
    </source>
</evidence>
<reference evidence="3" key="3">
    <citation type="submission" date="2025-09" db="UniProtKB">
        <authorList>
            <consortium name="Ensembl"/>
        </authorList>
    </citation>
    <scope>IDENTIFICATION</scope>
</reference>